<proteinExistence type="predicted"/>
<comment type="caution">
    <text evidence="1">The sequence shown here is derived from an EMBL/GenBank/DDBJ whole genome shotgun (WGS) entry which is preliminary data.</text>
</comment>
<protein>
    <recommendedName>
        <fullName evidence="3">Trypsin-like serine protease</fullName>
    </recommendedName>
</protein>
<reference evidence="1 2" key="1">
    <citation type="submission" date="2021-02" db="EMBL/GenBank/DDBJ databases">
        <authorList>
            <person name="Han P."/>
        </authorList>
    </citation>
    <scope>NUCLEOTIDE SEQUENCE [LARGE SCALE GENOMIC DNA]</scope>
    <source>
        <strain evidence="1">Candidatus Nitrospira sp. ZN2</strain>
    </source>
</reference>
<dbReference type="EMBL" id="CAJNBJ010000002">
    <property type="protein sequence ID" value="CAE6726636.1"/>
    <property type="molecule type" value="Genomic_DNA"/>
</dbReference>
<accession>A0ABM8R0M2</accession>
<evidence type="ECO:0000313" key="2">
    <source>
        <dbReference type="Proteomes" id="UP000675880"/>
    </source>
</evidence>
<evidence type="ECO:0008006" key="3">
    <source>
        <dbReference type="Google" id="ProtNLM"/>
    </source>
</evidence>
<sequence length="249" mass="27894">MATPKEHGIALLMGPYGREIGNLASNYTAPLFWFSPALNSQIGHGCIFLLDLGHGIFGVTANHVYEAYLERRKADPRVRCKIGDCSFVPEKRLIDCDRTLDIATFRFEVGEIPEGKIIHQALSGKWPPRPPDLNRGLFFAGYPRAHRKVVGEQQIEWGTYVGILTATSVSQRDVTCQFRREEMVDMFGTGEPPQGQWLGGLSGTPLWTLVQTTVFSWRLAGIVCEFNTEYELLLARRPDVILSNGKLAR</sequence>
<name>A0ABM8R0M2_9BACT</name>
<dbReference type="RefSeq" id="WP_213041508.1">
    <property type="nucleotide sequence ID" value="NZ_CAJNBJ010000002.1"/>
</dbReference>
<keyword evidence="2" id="KW-1185">Reference proteome</keyword>
<dbReference type="Proteomes" id="UP000675880">
    <property type="component" value="Unassembled WGS sequence"/>
</dbReference>
<evidence type="ECO:0000313" key="1">
    <source>
        <dbReference type="EMBL" id="CAE6726636.1"/>
    </source>
</evidence>
<organism evidence="1 2">
    <name type="scientific">Nitrospira defluvii</name>
    <dbReference type="NCBI Taxonomy" id="330214"/>
    <lineage>
        <taxon>Bacteria</taxon>
        <taxon>Pseudomonadati</taxon>
        <taxon>Nitrospirota</taxon>
        <taxon>Nitrospiria</taxon>
        <taxon>Nitrospirales</taxon>
        <taxon>Nitrospiraceae</taxon>
        <taxon>Nitrospira</taxon>
    </lineage>
</organism>
<gene>
    <name evidence="1" type="ORF">NSPZN2_100135</name>
</gene>